<dbReference type="InterPro" id="IPR001279">
    <property type="entry name" value="Metallo-B-lactamas"/>
</dbReference>
<dbReference type="SMART" id="SM00849">
    <property type="entry name" value="Lactamase_B"/>
    <property type="match status" value="1"/>
</dbReference>
<dbReference type="OrthoDB" id="4062651at2759"/>
<feature type="domain" description="Metallo-beta-lactamase" evidence="1">
    <location>
        <begin position="28"/>
        <end position="231"/>
    </location>
</feature>
<accession>A0A2V0PGV5</accession>
<sequence length="304" mass="30327">MQGAQTPQLSVLTLGVGAGRTSVYDGQRSSAFLLCAGAAPALLLDAGPGAAAAVLEAYPRLPAYIYVSHNHTDHAGELPVILAVESARAAARGAPPPTVLAERRVMARLKAHRLHELLSTGRGLESFATFVELEEGKPTPLGAFGLSLTPLRAAHAEVAFGLLIEADGSAVLGWTSDSGYAPALLSRLAAAPAVLVDARAEGGPEHAGFGEVEAAALDGPLRGTSVCLFGYGRLDQAPAPLSHPRLCSAARVLRPGDRIMLGPRFEPGAGAGGGSGAAAGGAGEAAAAAAAAPAHAAAGLAAAR</sequence>
<evidence type="ECO:0000313" key="2">
    <source>
        <dbReference type="EMBL" id="GBF97150.1"/>
    </source>
</evidence>
<dbReference type="Pfam" id="PF23023">
    <property type="entry name" value="Anti-Pycsar_Apyc1"/>
    <property type="match status" value="1"/>
</dbReference>
<reference evidence="2 3" key="1">
    <citation type="journal article" date="2018" name="Sci. Rep.">
        <title>Raphidocelis subcapitata (=Pseudokirchneriella subcapitata) provides an insight into genome evolution and environmental adaptations in the Sphaeropleales.</title>
        <authorList>
            <person name="Suzuki S."/>
            <person name="Yamaguchi H."/>
            <person name="Nakajima N."/>
            <person name="Kawachi M."/>
        </authorList>
    </citation>
    <scope>NUCLEOTIDE SEQUENCE [LARGE SCALE GENOMIC DNA]</scope>
    <source>
        <strain evidence="2 3">NIES-35</strain>
    </source>
</reference>
<dbReference type="Gene3D" id="3.60.15.10">
    <property type="entry name" value="Ribonuclease Z/Hydroxyacylglutathione hydrolase-like"/>
    <property type="match status" value="1"/>
</dbReference>
<protein>
    <recommendedName>
        <fullName evidence="1">Metallo-beta-lactamase domain-containing protein</fullName>
    </recommendedName>
</protein>
<evidence type="ECO:0000313" key="3">
    <source>
        <dbReference type="Proteomes" id="UP000247498"/>
    </source>
</evidence>
<proteinExistence type="predicted"/>
<dbReference type="InterPro" id="IPR036866">
    <property type="entry name" value="RibonucZ/Hydroxyglut_hydro"/>
</dbReference>
<dbReference type="AlphaFoldDB" id="A0A2V0PGV5"/>
<name>A0A2V0PGV5_9CHLO</name>
<dbReference type="EMBL" id="BDRX01000093">
    <property type="protein sequence ID" value="GBF97150.1"/>
    <property type="molecule type" value="Genomic_DNA"/>
</dbReference>
<comment type="caution">
    <text evidence="2">The sequence shown here is derived from an EMBL/GenBank/DDBJ whole genome shotgun (WGS) entry which is preliminary data.</text>
</comment>
<dbReference type="SUPFAM" id="SSF56281">
    <property type="entry name" value="Metallo-hydrolase/oxidoreductase"/>
    <property type="match status" value="1"/>
</dbReference>
<dbReference type="Proteomes" id="UP000247498">
    <property type="component" value="Unassembled WGS sequence"/>
</dbReference>
<organism evidence="2 3">
    <name type="scientific">Raphidocelis subcapitata</name>
    <dbReference type="NCBI Taxonomy" id="307507"/>
    <lineage>
        <taxon>Eukaryota</taxon>
        <taxon>Viridiplantae</taxon>
        <taxon>Chlorophyta</taxon>
        <taxon>core chlorophytes</taxon>
        <taxon>Chlorophyceae</taxon>
        <taxon>CS clade</taxon>
        <taxon>Sphaeropleales</taxon>
        <taxon>Selenastraceae</taxon>
        <taxon>Raphidocelis</taxon>
    </lineage>
</organism>
<dbReference type="InParanoid" id="A0A2V0PGV5"/>
<gene>
    <name evidence="2" type="ORF">Rsub_10337</name>
</gene>
<keyword evidence="3" id="KW-1185">Reference proteome</keyword>
<evidence type="ECO:0000259" key="1">
    <source>
        <dbReference type="SMART" id="SM00849"/>
    </source>
</evidence>